<protein>
    <submittedName>
        <fullName evidence="2">Ankyrin repeat and KH domain containing 1</fullName>
    </submittedName>
</protein>
<keyword evidence="1" id="KW-1133">Transmembrane helix</keyword>
<evidence type="ECO:0000313" key="2">
    <source>
        <dbReference type="EMBL" id="SBR06983.1"/>
    </source>
</evidence>
<keyword evidence="1" id="KW-0812">Transmembrane</keyword>
<organism evidence="2">
    <name type="scientific">Nothobranchius kuhntae</name>
    <name type="common">Beira killifish</name>
    <dbReference type="NCBI Taxonomy" id="321403"/>
    <lineage>
        <taxon>Eukaryota</taxon>
        <taxon>Metazoa</taxon>
        <taxon>Chordata</taxon>
        <taxon>Craniata</taxon>
        <taxon>Vertebrata</taxon>
        <taxon>Euteleostomi</taxon>
        <taxon>Actinopterygii</taxon>
        <taxon>Neopterygii</taxon>
        <taxon>Teleostei</taxon>
        <taxon>Neoteleostei</taxon>
        <taxon>Acanthomorphata</taxon>
        <taxon>Ovalentaria</taxon>
        <taxon>Atherinomorphae</taxon>
        <taxon>Cyprinodontiformes</taxon>
        <taxon>Nothobranchiidae</taxon>
        <taxon>Nothobranchius</taxon>
    </lineage>
</organism>
<gene>
    <name evidence="2" type="primary">ANKHD1</name>
</gene>
<sequence length="47" mass="5450">MFVRTRSHGVWSRILSCFVRLMLCNLFLGFPNNLPHYLVSAGHLDMV</sequence>
<reference evidence="2" key="2">
    <citation type="submission" date="2016-06" db="EMBL/GenBank/DDBJ databases">
        <title>The genome of a short-lived fish provides insights into sex chromosome evolution and the genetic control of aging.</title>
        <authorList>
            <person name="Reichwald K."/>
            <person name="Felder M."/>
            <person name="Petzold A."/>
            <person name="Koch P."/>
            <person name="Groth M."/>
            <person name="Platzer M."/>
        </authorList>
    </citation>
    <scope>NUCLEOTIDE SEQUENCE</scope>
    <source>
        <tissue evidence="2">Brain</tissue>
    </source>
</reference>
<feature type="non-terminal residue" evidence="2">
    <location>
        <position position="47"/>
    </location>
</feature>
<dbReference type="EMBL" id="HAED01020427">
    <property type="protein sequence ID" value="SBR06983.1"/>
    <property type="molecule type" value="Transcribed_RNA"/>
</dbReference>
<accession>A0A1A8JB63</accession>
<reference evidence="2" key="1">
    <citation type="submission" date="2016-05" db="EMBL/GenBank/DDBJ databases">
        <authorList>
            <person name="Lavstsen T."/>
            <person name="Jespersen J.S."/>
        </authorList>
    </citation>
    <scope>NUCLEOTIDE SEQUENCE</scope>
    <source>
        <tissue evidence="2">Brain</tissue>
    </source>
</reference>
<dbReference type="AlphaFoldDB" id="A0A1A8JB63"/>
<name>A0A1A8JB63_NOTKU</name>
<feature type="transmembrane region" description="Helical" evidence="1">
    <location>
        <begin position="12"/>
        <end position="30"/>
    </location>
</feature>
<evidence type="ECO:0000256" key="1">
    <source>
        <dbReference type="SAM" id="Phobius"/>
    </source>
</evidence>
<proteinExistence type="predicted"/>
<keyword evidence="1" id="KW-0472">Membrane</keyword>